<evidence type="ECO:0000313" key="3">
    <source>
        <dbReference type="Proteomes" id="UP000004079"/>
    </source>
</evidence>
<organism evidence="2 3">
    <name type="scientific">Segatella oris F0302</name>
    <dbReference type="NCBI Taxonomy" id="649760"/>
    <lineage>
        <taxon>Bacteria</taxon>
        <taxon>Pseudomonadati</taxon>
        <taxon>Bacteroidota</taxon>
        <taxon>Bacteroidia</taxon>
        <taxon>Bacteroidales</taxon>
        <taxon>Prevotellaceae</taxon>
        <taxon>Segatella</taxon>
    </lineage>
</organism>
<comment type="caution">
    <text evidence="2">The sequence shown here is derived from an EMBL/GenBank/DDBJ whole genome shotgun (WGS) entry which is preliminary data.</text>
</comment>
<proteinExistence type="predicted"/>
<evidence type="ECO:0000313" key="2">
    <source>
        <dbReference type="EMBL" id="EFB30874.1"/>
    </source>
</evidence>
<accession>D1QUS6</accession>
<reference evidence="2 3" key="1">
    <citation type="submission" date="2009-11" db="EMBL/GenBank/DDBJ databases">
        <authorList>
            <person name="Weinstock G."/>
            <person name="Sodergren E."/>
            <person name="Clifton S."/>
            <person name="Fulton L."/>
            <person name="Fulton B."/>
            <person name="Courtney L."/>
            <person name="Fronick C."/>
            <person name="Harrison M."/>
            <person name="Strong C."/>
            <person name="Farmer C."/>
            <person name="Delahaunty K."/>
            <person name="Markovic C."/>
            <person name="Hall O."/>
            <person name="Minx P."/>
            <person name="Tomlinson C."/>
            <person name="Mitreva M."/>
            <person name="Nelson J."/>
            <person name="Hou S."/>
            <person name="Wollam A."/>
            <person name="Pepin K.H."/>
            <person name="Johnson M."/>
            <person name="Bhonagiri V."/>
            <person name="Nash W.E."/>
            <person name="Warren W."/>
            <person name="Chinwalla A."/>
            <person name="Mardis E.R."/>
            <person name="Wilson R.K."/>
        </authorList>
    </citation>
    <scope>NUCLEOTIDE SEQUENCE [LARGE SCALE GENOMIC DNA]</scope>
    <source>
        <strain evidence="2 3">F0302</strain>
    </source>
</reference>
<keyword evidence="1" id="KW-0812">Transmembrane</keyword>
<evidence type="ECO:0000256" key="1">
    <source>
        <dbReference type="SAM" id="Phobius"/>
    </source>
</evidence>
<gene>
    <name evidence="2" type="ORF">HMPREF0971_02761</name>
</gene>
<dbReference type="Proteomes" id="UP000004079">
    <property type="component" value="Unassembled WGS sequence"/>
</dbReference>
<dbReference type="STRING" id="649760.HMPREF0971_02761"/>
<feature type="transmembrane region" description="Helical" evidence="1">
    <location>
        <begin position="13"/>
        <end position="32"/>
    </location>
</feature>
<dbReference type="EMBL" id="ACUZ02000049">
    <property type="protein sequence ID" value="EFB30874.1"/>
    <property type="molecule type" value="Genomic_DNA"/>
</dbReference>
<dbReference type="HOGENOM" id="CLU_2586823_0_0_10"/>
<protein>
    <submittedName>
        <fullName evidence="2">Uncharacterized protein</fullName>
    </submittedName>
</protein>
<keyword evidence="1" id="KW-1133">Transmembrane helix</keyword>
<sequence length="80" mass="9405">MNYALNIIQHYKLLKLVFSSVYIIVFIPVFLLRMRIWTDGCTEELFGLRRNHHRVGWNVGPKHACEIGCLFSHILDGFNE</sequence>
<dbReference type="AlphaFoldDB" id="D1QUS6"/>
<keyword evidence="1" id="KW-0472">Membrane</keyword>
<name>D1QUS6_9BACT</name>